<keyword evidence="3" id="KW-1185">Reference proteome</keyword>
<accession>A0ABQ4DJ52</accession>
<reference evidence="2 3" key="1">
    <citation type="submission" date="2021-01" db="EMBL/GenBank/DDBJ databases">
        <title>Whole genome shotgun sequence of Cellulomonas phragmiteti NBRC 110785.</title>
        <authorList>
            <person name="Komaki H."/>
            <person name="Tamura T."/>
        </authorList>
    </citation>
    <scope>NUCLEOTIDE SEQUENCE [LARGE SCALE GENOMIC DNA]</scope>
    <source>
        <strain evidence="2 3">NBRC 110785</strain>
    </source>
</reference>
<keyword evidence="1" id="KW-0812">Transmembrane</keyword>
<gene>
    <name evidence="2" type="ORF">Cph01nite_11200</name>
</gene>
<feature type="transmembrane region" description="Helical" evidence="1">
    <location>
        <begin position="38"/>
        <end position="58"/>
    </location>
</feature>
<feature type="transmembrane region" description="Helical" evidence="1">
    <location>
        <begin position="12"/>
        <end position="31"/>
    </location>
</feature>
<dbReference type="Proteomes" id="UP000614741">
    <property type="component" value="Unassembled WGS sequence"/>
</dbReference>
<evidence type="ECO:0000256" key="1">
    <source>
        <dbReference type="SAM" id="Phobius"/>
    </source>
</evidence>
<feature type="transmembrane region" description="Helical" evidence="1">
    <location>
        <begin position="78"/>
        <end position="101"/>
    </location>
</feature>
<sequence>MSAGAQGALSGFLIVGPLSSVIVLTWVASWWRPRLRPGVVAGVGLAAGVVSIVAAMQWPNDDEGGGVSSMSSGFAVLFLNGMFAVWVSVSLLLVTGIVALVRWARSEEGG</sequence>
<name>A0ABQ4DJ52_9CELL</name>
<dbReference type="RefSeq" id="WP_203671991.1">
    <property type="nucleotide sequence ID" value="NZ_BONP01000004.1"/>
</dbReference>
<protein>
    <submittedName>
        <fullName evidence="2">Uncharacterized protein</fullName>
    </submittedName>
</protein>
<keyword evidence="1" id="KW-0472">Membrane</keyword>
<proteinExistence type="predicted"/>
<dbReference type="EMBL" id="BONP01000004">
    <property type="protein sequence ID" value="GIG39358.1"/>
    <property type="molecule type" value="Genomic_DNA"/>
</dbReference>
<organism evidence="2 3">
    <name type="scientific">Cellulomonas phragmiteti</name>
    <dbReference type="NCBI Taxonomy" id="478780"/>
    <lineage>
        <taxon>Bacteria</taxon>
        <taxon>Bacillati</taxon>
        <taxon>Actinomycetota</taxon>
        <taxon>Actinomycetes</taxon>
        <taxon>Micrococcales</taxon>
        <taxon>Cellulomonadaceae</taxon>
        <taxon>Cellulomonas</taxon>
    </lineage>
</organism>
<keyword evidence="1" id="KW-1133">Transmembrane helix</keyword>
<evidence type="ECO:0000313" key="2">
    <source>
        <dbReference type="EMBL" id="GIG39358.1"/>
    </source>
</evidence>
<evidence type="ECO:0000313" key="3">
    <source>
        <dbReference type="Proteomes" id="UP000614741"/>
    </source>
</evidence>
<comment type="caution">
    <text evidence="2">The sequence shown here is derived from an EMBL/GenBank/DDBJ whole genome shotgun (WGS) entry which is preliminary data.</text>
</comment>